<feature type="transmembrane region" description="Helical" evidence="7">
    <location>
        <begin position="191"/>
        <end position="211"/>
    </location>
</feature>
<dbReference type="InterPro" id="IPR051327">
    <property type="entry name" value="MATE_MepA_subfamily"/>
</dbReference>
<keyword evidence="4 7" id="KW-0812">Transmembrane</keyword>
<evidence type="ECO:0000256" key="1">
    <source>
        <dbReference type="ARBA" id="ARBA00004651"/>
    </source>
</evidence>
<name>A0A7X2P5Z1_9FIRM</name>
<proteinExistence type="predicted"/>
<evidence type="ECO:0000256" key="7">
    <source>
        <dbReference type="SAM" id="Phobius"/>
    </source>
</evidence>
<dbReference type="GO" id="GO:0005886">
    <property type="term" value="C:plasma membrane"/>
    <property type="evidence" value="ECO:0007669"/>
    <property type="project" value="UniProtKB-SubCell"/>
</dbReference>
<dbReference type="Proteomes" id="UP000466864">
    <property type="component" value="Unassembled WGS sequence"/>
</dbReference>
<sequence length="440" mass="47971">MDFLKSDVKKIYKRYLLPTLGSALAMSIYSIVDTMAVGQYAGPVGTAAIAVVNPVYVIMIVIAFLCATGGSVRFGNTIGTGDGKKANEYFSAALTLCCVMTLAAWVVFRIWYREIFAFFGANEEVLPAASEYGIWIIRFFPVIVAPDFLASFLRMDGDPHRALVAVVAGGGVNMFLDWLLVFPVGMGVKGAAVATVIGTSVQCVIMLSHFRTEKNHLHLVKFSNPVKMMGKIVSTGISASVLDLGNVFLSFLMNNQIVKYGGTAVLGVYGVINTIAILFQALFSGVGQTIQPGVSINYGAGNHGRVLEFRKYAVRTVFFMGAAFTLLGELFPVQIVRLFMKATPEAEAVAPAFIRIYFISFLFLGYLVVSIYYLQSVLQRTASSVIAVCRAFVFPAAFLLILPYFMKLTGVYAAVPASEILLFLCAASWQRRKKKYRAVS</sequence>
<feature type="transmembrane region" description="Helical" evidence="7">
    <location>
        <begin position="232"/>
        <end position="252"/>
    </location>
</feature>
<keyword evidence="3" id="KW-1003">Cell membrane</keyword>
<feature type="transmembrane region" description="Helical" evidence="7">
    <location>
        <begin position="12"/>
        <end position="32"/>
    </location>
</feature>
<feature type="transmembrane region" description="Helical" evidence="7">
    <location>
        <begin position="44"/>
        <end position="68"/>
    </location>
</feature>
<gene>
    <name evidence="8" type="ORF">FYJ60_00005</name>
</gene>
<evidence type="ECO:0000313" key="9">
    <source>
        <dbReference type="Proteomes" id="UP000466864"/>
    </source>
</evidence>
<dbReference type="InterPro" id="IPR048279">
    <property type="entry name" value="MdtK-like"/>
</dbReference>
<dbReference type="PANTHER" id="PTHR43823">
    <property type="entry name" value="SPORULATION PROTEIN YKVU"/>
    <property type="match status" value="1"/>
</dbReference>
<evidence type="ECO:0000256" key="6">
    <source>
        <dbReference type="ARBA" id="ARBA00023136"/>
    </source>
</evidence>
<keyword evidence="6 7" id="KW-0472">Membrane</keyword>
<feature type="transmembrane region" description="Helical" evidence="7">
    <location>
        <begin position="352"/>
        <end position="373"/>
    </location>
</feature>
<feature type="transmembrane region" description="Helical" evidence="7">
    <location>
        <begin position="89"/>
        <end position="112"/>
    </location>
</feature>
<feature type="transmembrane region" description="Helical" evidence="7">
    <location>
        <begin position="385"/>
        <end position="405"/>
    </location>
</feature>
<keyword evidence="9" id="KW-1185">Reference proteome</keyword>
<feature type="transmembrane region" description="Helical" evidence="7">
    <location>
        <begin position="411"/>
        <end position="429"/>
    </location>
</feature>
<accession>A0A7X2P5Z1</accession>
<dbReference type="InterPro" id="IPR002528">
    <property type="entry name" value="MATE_fam"/>
</dbReference>
<dbReference type="GO" id="GO:0015297">
    <property type="term" value="F:antiporter activity"/>
    <property type="evidence" value="ECO:0007669"/>
    <property type="project" value="InterPro"/>
</dbReference>
<dbReference type="PIRSF" id="PIRSF006603">
    <property type="entry name" value="DinF"/>
    <property type="match status" value="1"/>
</dbReference>
<keyword evidence="2" id="KW-0813">Transport</keyword>
<evidence type="ECO:0000313" key="8">
    <source>
        <dbReference type="EMBL" id="MST80720.1"/>
    </source>
</evidence>
<dbReference type="GO" id="GO:0042910">
    <property type="term" value="F:xenobiotic transmembrane transporter activity"/>
    <property type="evidence" value="ECO:0007669"/>
    <property type="project" value="InterPro"/>
</dbReference>
<dbReference type="Pfam" id="PF01554">
    <property type="entry name" value="MatE"/>
    <property type="match status" value="2"/>
</dbReference>
<feature type="transmembrane region" description="Helical" evidence="7">
    <location>
        <begin position="132"/>
        <end position="150"/>
    </location>
</feature>
<feature type="transmembrane region" description="Helical" evidence="7">
    <location>
        <begin position="264"/>
        <end position="283"/>
    </location>
</feature>
<dbReference type="RefSeq" id="WP_154456544.1">
    <property type="nucleotide sequence ID" value="NZ_VUMV01000001.1"/>
</dbReference>
<evidence type="ECO:0000256" key="4">
    <source>
        <dbReference type="ARBA" id="ARBA00022692"/>
    </source>
</evidence>
<dbReference type="EMBL" id="VUMV01000001">
    <property type="protein sequence ID" value="MST80720.1"/>
    <property type="molecule type" value="Genomic_DNA"/>
</dbReference>
<dbReference type="PANTHER" id="PTHR43823:SF4">
    <property type="entry name" value="SPORULATION PROTEIN YKVU"/>
    <property type="match status" value="1"/>
</dbReference>
<evidence type="ECO:0000256" key="2">
    <source>
        <dbReference type="ARBA" id="ARBA00022448"/>
    </source>
</evidence>
<evidence type="ECO:0000256" key="5">
    <source>
        <dbReference type="ARBA" id="ARBA00022989"/>
    </source>
</evidence>
<comment type="subcellular location">
    <subcellularLocation>
        <location evidence="1">Cell membrane</location>
        <topology evidence="1">Multi-pass membrane protein</topology>
    </subcellularLocation>
</comment>
<dbReference type="AlphaFoldDB" id="A0A7X2P5Z1"/>
<evidence type="ECO:0000256" key="3">
    <source>
        <dbReference type="ARBA" id="ARBA00022475"/>
    </source>
</evidence>
<keyword evidence="5 7" id="KW-1133">Transmembrane helix</keyword>
<feature type="transmembrane region" description="Helical" evidence="7">
    <location>
        <begin position="162"/>
        <end position="185"/>
    </location>
</feature>
<comment type="caution">
    <text evidence="8">The sequence shown here is derived from an EMBL/GenBank/DDBJ whole genome shotgun (WGS) entry which is preliminary data.</text>
</comment>
<reference evidence="8 9" key="1">
    <citation type="submission" date="2019-08" db="EMBL/GenBank/DDBJ databases">
        <title>In-depth cultivation of the pig gut microbiome towards novel bacterial diversity and tailored functional studies.</title>
        <authorList>
            <person name="Wylensek D."/>
            <person name="Hitch T.C.A."/>
            <person name="Clavel T."/>
        </authorList>
    </citation>
    <scope>NUCLEOTIDE SEQUENCE [LARGE SCALE GENOMIC DNA]</scope>
    <source>
        <strain evidence="8 9">Oil+RF-744-WCA-WT-13</strain>
    </source>
</reference>
<organism evidence="8 9">
    <name type="scientific">Bilifractor porci</name>
    <dbReference type="NCBI Taxonomy" id="2606636"/>
    <lineage>
        <taxon>Bacteria</taxon>
        <taxon>Bacillati</taxon>
        <taxon>Bacillota</taxon>
        <taxon>Clostridia</taxon>
        <taxon>Lachnospirales</taxon>
        <taxon>Lachnospiraceae</taxon>
        <taxon>Bilifractor</taxon>
    </lineage>
</organism>
<feature type="transmembrane region" description="Helical" evidence="7">
    <location>
        <begin position="317"/>
        <end position="340"/>
    </location>
</feature>
<protein>
    <submittedName>
        <fullName evidence="8">Multidrug transporter MatE</fullName>
    </submittedName>
</protein>